<keyword evidence="3" id="KW-1185">Reference proteome</keyword>
<keyword evidence="1" id="KW-1133">Transmembrane helix</keyword>
<name>A0A0K1EP08_CHOCO</name>
<dbReference type="Pfam" id="PF10604">
    <property type="entry name" value="Polyketide_cyc2"/>
    <property type="match status" value="1"/>
</dbReference>
<dbReference type="EMBL" id="CP012159">
    <property type="protein sequence ID" value="AKT42576.1"/>
    <property type="molecule type" value="Genomic_DNA"/>
</dbReference>
<dbReference type="Proteomes" id="UP000067626">
    <property type="component" value="Chromosome"/>
</dbReference>
<feature type="transmembrane region" description="Helical" evidence="1">
    <location>
        <begin position="20"/>
        <end position="45"/>
    </location>
</feature>
<evidence type="ECO:0008006" key="4">
    <source>
        <dbReference type="Google" id="ProtNLM"/>
    </source>
</evidence>
<keyword evidence="1" id="KW-0472">Membrane</keyword>
<dbReference type="AlphaFoldDB" id="A0A0K1EP08"/>
<sequence>MLRLWFGFSDPVGRRPYLITGVSLMVLKYLLEAGLVFAVTGKSWSPITYLNPIMSLRLAELRDAPTWLYVLLATSTLPFMWIGASMSVRRAVDAGGSAWLGMGFMIPILNLPTMLALAAVPSKAGATWTPQPTTVFRSPGAQPRIPLQIDTGLKAALLGVAAAVTVGLSMMFLSVYGLGLYGVTLFFITPLVMGVVSAFLFNRPHPRPLGNTILVALASTFIAGAGMLLLALEGIICLAMAFPIAVFIAILGALIGRAVAVQTRTPLRHTAAMMLALPGIAGAEAQVTTVPLHEVQTAIEIDAPPEAVWPNVIGFSELPRPAEWVFRTGIAYPTRARIEGEGVGAVRHCEFTTGPFVEPITAWEPPRRLAFDVAAQPPAMKEWSPFQHVHPPHLDGSLRSRRGEFRLIPLPGGRTRLEGSTWYELSMAPTLYWKVWSDDVLHRIHHRVLQHVKRLSEERARAASSDT</sequence>
<feature type="transmembrane region" description="Helical" evidence="1">
    <location>
        <begin position="213"/>
        <end position="232"/>
    </location>
</feature>
<dbReference type="KEGG" id="ccro:CMC5_068030"/>
<dbReference type="GO" id="GO:0016020">
    <property type="term" value="C:membrane"/>
    <property type="evidence" value="ECO:0007669"/>
    <property type="project" value="InterPro"/>
</dbReference>
<evidence type="ECO:0000256" key="1">
    <source>
        <dbReference type="SAM" id="Phobius"/>
    </source>
</evidence>
<dbReference type="Pfam" id="PF05656">
    <property type="entry name" value="DUF805"/>
    <property type="match status" value="1"/>
</dbReference>
<feature type="transmembrane region" description="Helical" evidence="1">
    <location>
        <begin position="155"/>
        <end position="173"/>
    </location>
</feature>
<feature type="transmembrane region" description="Helical" evidence="1">
    <location>
        <begin position="238"/>
        <end position="260"/>
    </location>
</feature>
<proteinExistence type="predicted"/>
<accession>A0A0K1EP08</accession>
<protein>
    <recommendedName>
        <fullName evidence="4">Polyketide cyclase</fullName>
    </recommendedName>
</protein>
<feature type="transmembrane region" description="Helical" evidence="1">
    <location>
        <begin position="98"/>
        <end position="120"/>
    </location>
</feature>
<dbReference type="InterPro" id="IPR019587">
    <property type="entry name" value="Polyketide_cyclase/dehydratase"/>
</dbReference>
<keyword evidence="1" id="KW-0812">Transmembrane</keyword>
<evidence type="ECO:0000313" key="3">
    <source>
        <dbReference type="Proteomes" id="UP000067626"/>
    </source>
</evidence>
<gene>
    <name evidence="2" type="ORF">CMC5_068030</name>
</gene>
<feature type="transmembrane region" description="Helical" evidence="1">
    <location>
        <begin position="179"/>
        <end position="201"/>
    </location>
</feature>
<organism evidence="2 3">
    <name type="scientific">Chondromyces crocatus</name>
    <dbReference type="NCBI Taxonomy" id="52"/>
    <lineage>
        <taxon>Bacteria</taxon>
        <taxon>Pseudomonadati</taxon>
        <taxon>Myxococcota</taxon>
        <taxon>Polyangia</taxon>
        <taxon>Polyangiales</taxon>
        <taxon>Polyangiaceae</taxon>
        <taxon>Chondromyces</taxon>
    </lineage>
</organism>
<dbReference type="InterPro" id="IPR023393">
    <property type="entry name" value="START-like_dom_sf"/>
</dbReference>
<feature type="transmembrane region" description="Helical" evidence="1">
    <location>
        <begin position="66"/>
        <end position="86"/>
    </location>
</feature>
<reference evidence="2 3" key="1">
    <citation type="submission" date="2015-07" db="EMBL/GenBank/DDBJ databases">
        <title>Genome analysis of myxobacterium Chondromyces crocatus Cm c5 reveals a high potential for natural compound synthesis and the genetic basis for the loss of fruiting body formation.</title>
        <authorList>
            <person name="Zaburannyi N."/>
            <person name="Bunk B."/>
            <person name="Maier J."/>
            <person name="Overmann J."/>
            <person name="Mueller R."/>
        </authorList>
    </citation>
    <scope>NUCLEOTIDE SEQUENCE [LARGE SCALE GENOMIC DNA]</scope>
    <source>
        <strain evidence="2 3">Cm c5</strain>
    </source>
</reference>
<dbReference type="InterPro" id="IPR008523">
    <property type="entry name" value="DUF805"/>
</dbReference>
<dbReference type="Gene3D" id="3.30.530.20">
    <property type="match status" value="1"/>
</dbReference>
<evidence type="ECO:0000313" key="2">
    <source>
        <dbReference type="EMBL" id="AKT42576.1"/>
    </source>
</evidence>
<dbReference type="SUPFAM" id="SSF55961">
    <property type="entry name" value="Bet v1-like"/>
    <property type="match status" value="1"/>
</dbReference>
<dbReference type="STRING" id="52.CMC5_068030"/>